<sequence>MNQAKVGKVVKFYDDRGLMNGGVIKDFTRIENVDYAVVNTFEGETLPVKRIDLTVVDRRKPGPTSKRFLNELKEDIARENQKKTGLEVPDAHPVEYTPPTSMEYQEAAKKVSQKKIIKDLERKLEVRDKALRDLETKYNGMKEELERWKAGTMTIESSQELLDQEKLIFTIKGLNNALFAATINKEGEMVLELTKVINHLNGIKDK</sequence>
<evidence type="ECO:0000256" key="1">
    <source>
        <dbReference type="SAM" id="Coils"/>
    </source>
</evidence>
<comment type="caution">
    <text evidence="2">The sequence shown here is derived from an EMBL/GenBank/DDBJ whole genome shotgun (WGS) entry which is preliminary data.</text>
</comment>
<dbReference type="RefSeq" id="WP_130058430.1">
    <property type="nucleotide sequence ID" value="NZ_RCXT01000003.1"/>
</dbReference>
<dbReference type="AlphaFoldDB" id="A0A7J4XM42"/>
<feature type="coiled-coil region" evidence="1">
    <location>
        <begin position="117"/>
        <end position="151"/>
    </location>
</feature>
<evidence type="ECO:0000313" key="2">
    <source>
        <dbReference type="EMBL" id="KAA3767911.1"/>
    </source>
</evidence>
<dbReference type="EMBL" id="VWMK01000004">
    <property type="protein sequence ID" value="KAA3767911.1"/>
    <property type="molecule type" value="Genomic_DNA"/>
</dbReference>
<name>A0A7J4XM42_9BACE</name>
<protein>
    <submittedName>
        <fullName evidence="2">Uncharacterized protein</fullName>
    </submittedName>
</protein>
<proteinExistence type="predicted"/>
<reference evidence="2 3" key="1">
    <citation type="journal article" date="2019" name="Nat. Med.">
        <title>A library of human gut bacterial isolates paired with longitudinal multiomics data enables mechanistic microbiome research.</title>
        <authorList>
            <person name="Poyet M."/>
            <person name="Groussin M."/>
            <person name="Gibbons S.M."/>
            <person name="Avila-Pacheco J."/>
            <person name="Jiang X."/>
            <person name="Kearney S.M."/>
            <person name="Perrotta A.R."/>
            <person name="Berdy B."/>
            <person name="Zhao S."/>
            <person name="Lieberman T.D."/>
            <person name="Swanson P.K."/>
            <person name="Smith M."/>
            <person name="Roesemann S."/>
            <person name="Alexander J.E."/>
            <person name="Rich S.A."/>
            <person name="Livny J."/>
            <person name="Vlamakis H."/>
            <person name="Clish C."/>
            <person name="Bullock K."/>
            <person name="Deik A."/>
            <person name="Scott J."/>
            <person name="Pierce K.A."/>
            <person name="Xavier R.J."/>
            <person name="Alm E.J."/>
        </authorList>
    </citation>
    <scope>NUCLEOTIDE SEQUENCE [LARGE SCALE GENOMIC DNA]</scope>
    <source>
        <strain evidence="2 3">BIOML-A10</strain>
    </source>
</reference>
<keyword evidence="1" id="KW-0175">Coiled coil</keyword>
<evidence type="ECO:0000313" key="3">
    <source>
        <dbReference type="Proteomes" id="UP000422221"/>
    </source>
</evidence>
<organism evidence="2 3">
    <name type="scientific">Bacteroides salyersiae</name>
    <dbReference type="NCBI Taxonomy" id="291644"/>
    <lineage>
        <taxon>Bacteria</taxon>
        <taxon>Pseudomonadati</taxon>
        <taxon>Bacteroidota</taxon>
        <taxon>Bacteroidia</taxon>
        <taxon>Bacteroidales</taxon>
        <taxon>Bacteroidaceae</taxon>
        <taxon>Bacteroides</taxon>
    </lineage>
</organism>
<dbReference type="Proteomes" id="UP000422221">
    <property type="component" value="Unassembled WGS sequence"/>
</dbReference>
<accession>A0A7J4XM42</accession>
<gene>
    <name evidence="2" type="ORF">F3F73_05820</name>
</gene>